<dbReference type="GO" id="GO:0042597">
    <property type="term" value="C:periplasmic space"/>
    <property type="evidence" value="ECO:0007669"/>
    <property type="project" value="InterPro"/>
</dbReference>
<dbReference type="SUPFAM" id="SSF57561">
    <property type="entry name" value="Methylamine dehydrogenase, L chain"/>
    <property type="match status" value="1"/>
</dbReference>
<dbReference type="Gene3D" id="2.60.30.10">
    <property type="entry name" value="Methylamine/Aralkylamine dehydrogenase light chain"/>
    <property type="match status" value="1"/>
</dbReference>
<dbReference type="EC" id="1.4.9.1" evidence="3"/>
<dbReference type="AlphaFoldDB" id="A0A2Z3YR53"/>
<name>A0A2Z3YR53_9CORY</name>
<dbReference type="RefSeq" id="WP_066586996.1">
    <property type="nucleotide sequence ID" value="NZ_CABKVS010000002.1"/>
</dbReference>
<accession>A0A2Z3YR53</accession>
<evidence type="ECO:0000313" key="3">
    <source>
        <dbReference type="EMBL" id="AWT27388.1"/>
    </source>
</evidence>
<proteinExistence type="predicted"/>
<protein>
    <submittedName>
        <fullName evidence="3">Methylamine dehydrogenase light chain</fullName>
        <ecNumber evidence="3">1.4.9.1</ecNumber>
    </submittedName>
</protein>
<dbReference type="Pfam" id="PF02975">
    <property type="entry name" value="Me-amine-dh_L"/>
    <property type="match status" value="1"/>
</dbReference>
<feature type="region of interest" description="Disordered" evidence="1">
    <location>
        <begin position="70"/>
        <end position="100"/>
    </location>
</feature>
<dbReference type="STRING" id="1737425.GCA_900049755_01671"/>
<dbReference type="InterPro" id="IPR013504">
    <property type="entry name" value="MADH/AADH_Ltc_C_dom"/>
</dbReference>
<keyword evidence="4" id="KW-1185">Reference proteome</keyword>
<dbReference type="GO" id="GO:0052876">
    <property type="term" value="F:methylamine dehydrogenase (amicyanin) activity"/>
    <property type="evidence" value="ECO:0007669"/>
    <property type="project" value="UniProtKB-EC"/>
</dbReference>
<evidence type="ECO:0000313" key="4">
    <source>
        <dbReference type="Proteomes" id="UP000247696"/>
    </source>
</evidence>
<reference evidence="4" key="1">
    <citation type="submission" date="2017-11" db="EMBL/GenBank/DDBJ databases">
        <title>Otitis media/interna in a cat caused by the recently described species Corynebacterium provencense.</title>
        <authorList>
            <person name="Kittl S."/>
            <person name="Brodard I."/>
            <person name="Rychener L."/>
            <person name="Jores J."/>
            <person name="Roosje P."/>
            <person name="Gobeli Brawand S."/>
        </authorList>
    </citation>
    <scope>NUCLEOTIDE SEQUENCE [LARGE SCALE GENOMIC DNA]</scope>
    <source>
        <strain evidence="4">17KM38</strain>
    </source>
</reference>
<gene>
    <name evidence="3" type="primary">mauA</name>
    <name evidence="3" type="ORF">Csp1_26450</name>
</gene>
<feature type="compositionally biased region" description="Low complexity" evidence="1">
    <location>
        <begin position="71"/>
        <end position="95"/>
    </location>
</feature>
<dbReference type="GO" id="GO:0009308">
    <property type="term" value="P:amine metabolic process"/>
    <property type="evidence" value="ECO:0007669"/>
    <property type="project" value="InterPro"/>
</dbReference>
<dbReference type="Proteomes" id="UP000247696">
    <property type="component" value="Chromosome"/>
</dbReference>
<feature type="domain" description="Methylamine/Aralkylamine dehydrogenase light chain C-terminal" evidence="2">
    <location>
        <begin position="107"/>
        <end position="219"/>
    </location>
</feature>
<evidence type="ECO:0000256" key="1">
    <source>
        <dbReference type="SAM" id="MobiDB-lite"/>
    </source>
</evidence>
<evidence type="ECO:0000259" key="2">
    <source>
        <dbReference type="Pfam" id="PF02975"/>
    </source>
</evidence>
<dbReference type="KEGG" id="cpre:Csp1_26450"/>
<dbReference type="InterPro" id="IPR036560">
    <property type="entry name" value="MADH/AADH_L_sf"/>
</dbReference>
<dbReference type="OrthoDB" id="7628766at2"/>
<organism evidence="3 4">
    <name type="scientific">Corynebacterium provencense</name>
    <dbReference type="NCBI Taxonomy" id="1737425"/>
    <lineage>
        <taxon>Bacteria</taxon>
        <taxon>Bacillati</taxon>
        <taxon>Actinomycetota</taxon>
        <taxon>Actinomycetes</taxon>
        <taxon>Mycobacteriales</taxon>
        <taxon>Corynebacteriaceae</taxon>
        <taxon>Corynebacterium</taxon>
    </lineage>
</organism>
<sequence>MSEMQYSDQDRLNDHAAWLAGEGGGKMSRFTRRLSERTSRRSAISRIARWTMGLTGVAVVASLPVTRDPKATAQSGSAAPTSPAAAPPDGATPFGEGDDLIPTYDGKDPTKCNYWRWCNMDGTPCTACAGGGIATCAPGSKPGAEYWVGCCTNPDDGKTYLIAYYDCCGAPGCSTTYCGEPDAQAVMYNPVSGSFDQEIIWCISDESQSYTCTLSPIVGEDCQTQKATRPRVGAGSR</sequence>
<dbReference type="EMBL" id="CP024988">
    <property type="protein sequence ID" value="AWT27388.1"/>
    <property type="molecule type" value="Genomic_DNA"/>
</dbReference>
<keyword evidence="3" id="KW-0560">Oxidoreductase</keyword>